<name>A0ABQ3SM73_9ACTN</name>
<keyword evidence="3" id="KW-1185">Reference proteome</keyword>
<keyword evidence="1" id="KW-0472">Membrane</keyword>
<comment type="caution">
    <text evidence="2">The sequence shown here is derived from an EMBL/GenBank/DDBJ whole genome shotgun (WGS) entry which is preliminary data.</text>
</comment>
<evidence type="ECO:0000313" key="3">
    <source>
        <dbReference type="Proteomes" id="UP000613974"/>
    </source>
</evidence>
<dbReference type="EMBL" id="BNEC01000005">
    <property type="protein sequence ID" value="GHI69231.1"/>
    <property type="molecule type" value="Genomic_DNA"/>
</dbReference>
<feature type="transmembrane region" description="Helical" evidence="1">
    <location>
        <begin position="164"/>
        <end position="185"/>
    </location>
</feature>
<feature type="transmembrane region" description="Helical" evidence="1">
    <location>
        <begin position="134"/>
        <end position="152"/>
    </location>
</feature>
<dbReference type="GeneID" id="95587527"/>
<keyword evidence="1" id="KW-1133">Transmembrane helix</keyword>
<feature type="transmembrane region" description="Helical" evidence="1">
    <location>
        <begin position="62"/>
        <end position="82"/>
    </location>
</feature>
<organism evidence="2 3">
    <name type="scientific">Streptomyces nojiriensis</name>
    <dbReference type="NCBI Taxonomy" id="66374"/>
    <lineage>
        <taxon>Bacteria</taxon>
        <taxon>Bacillati</taxon>
        <taxon>Actinomycetota</taxon>
        <taxon>Actinomycetes</taxon>
        <taxon>Kitasatosporales</taxon>
        <taxon>Streptomycetaceae</taxon>
        <taxon>Streptomyces</taxon>
    </lineage>
</organism>
<dbReference type="Proteomes" id="UP000613974">
    <property type="component" value="Unassembled WGS sequence"/>
</dbReference>
<evidence type="ECO:0008006" key="4">
    <source>
        <dbReference type="Google" id="ProtNLM"/>
    </source>
</evidence>
<protein>
    <recommendedName>
        <fullName evidence="4">Integral membrane protein</fullName>
    </recommendedName>
</protein>
<reference evidence="3" key="1">
    <citation type="submission" date="2023-07" db="EMBL/GenBank/DDBJ databases">
        <title>Whole genome shotgun sequence of Streptomyces nojiriensis NBRC 13794.</title>
        <authorList>
            <person name="Komaki H."/>
            <person name="Tamura T."/>
        </authorList>
    </citation>
    <scope>NUCLEOTIDE SEQUENCE [LARGE SCALE GENOMIC DNA]</scope>
    <source>
        <strain evidence="3">NBRC 13794</strain>
    </source>
</reference>
<gene>
    <name evidence="2" type="ORF">Snoj_31490</name>
</gene>
<feature type="transmembrane region" description="Helical" evidence="1">
    <location>
        <begin position="103"/>
        <end position="128"/>
    </location>
</feature>
<accession>A0ABQ3SM73</accession>
<dbReference type="RefSeq" id="WP_229876458.1">
    <property type="nucleotide sequence ID" value="NZ_BMRL01000013.1"/>
</dbReference>
<sequence length="187" mass="18698">MAPDEMPPAGYPGGAVPGADDERAFDRDPHFAAARLKERLYATIAMISVVIGLAGSDHISATGAAATVLTAAVGLWLAALVADQQAHRVVHGRLATGRELRRMLSVSSPLLLSAAGPLVLIGAAALGLMAVDTALLVSAGVSVAGLFTWGWYGGIRMGVGTGLALLAGTLDAAIGTAVALVKAAAGH</sequence>
<evidence type="ECO:0000313" key="2">
    <source>
        <dbReference type="EMBL" id="GHI69231.1"/>
    </source>
</evidence>
<proteinExistence type="predicted"/>
<evidence type="ECO:0000256" key="1">
    <source>
        <dbReference type="SAM" id="Phobius"/>
    </source>
</evidence>
<keyword evidence="1" id="KW-0812">Transmembrane</keyword>